<keyword evidence="2" id="KW-1185">Reference proteome</keyword>
<name>A0ACB9J3A1_9ASTR</name>
<evidence type="ECO:0000313" key="1">
    <source>
        <dbReference type="EMBL" id="KAI3814769.1"/>
    </source>
</evidence>
<protein>
    <submittedName>
        <fullName evidence="1">Uncharacterized protein</fullName>
    </submittedName>
</protein>
<gene>
    <name evidence="1" type="ORF">L1987_14413</name>
</gene>
<proteinExistence type="predicted"/>
<evidence type="ECO:0000313" key="2">
    <source>
        <dbReference type="Proteomes" id="UP001056120"/>
    </source>
</evidence>
<sequence>MPNSIPQICCAIETHHLPAIIAQSEGIVNQEMENTTNAEKRKFPEENTEAVDTETKNEESASKKQRVVARTCVHEVAVPKGYTPSKDETIHGTLSDPVFNGKMAKTYPFVLCFMFGAKRIGSGVSTYLSWENCCCGVCNRYGF</sequence>
<comment type="caution">
    <text evidence="1">The sequence shown here is derived from an EMBL/GenBank/DDBJ whole genome shotgun (WGS) entry which is preliminary data.</text>
</comment>
<dbReference type="EMBL" id="CM042022">
    <property type="protein sequence ID" value="KAI3814769.1"/>
    <property type="molecule type" value="Genomic_DNA"/>
</dbReference>
<accession>A0ACB9J3A1</accession>
<reference evidence="2" key="1">
    <citation type="journal article" date="2022" name="Mol. Ecol. Resour.">
        <title>The genomes of chicory, endive, great burdock and yacon provide insights into Asteraceae palaeo-polyploidization history and plant inulin production.</title>
        <authorList>
            <person name="Fan W."/>
            <person name="Wang S."/>
            <person name="Wang H."/>
            <person name="Wang A."/>
            <person name="Jiang F."/>
            <person name="Liu H."/>
            <person name="Zhao H."/>
            <person name="Xu D."/>
            <person name="Zhang Y."/>
        </authorList>
    </citation>
    <scope>NUCLEOTIDE SEQUENCE [LARGE SCALE GENOMIC DNA]</scope>
    <source>
        <strain evidence="2">cv. Yunnan</strain>
    </source>
</reference>
<dbReference type="Proteomes" id="UP001056120">
    <property type="component" value="Linkage Group LG05"/>
</dbReference>
<organism evidence="1 2">
    <name type="scientific">Smallanthus sonchifolius</name>
    <dbReference type="NCBI Taxonomy" id="185202"/>
    <lineage>
        <taxon>Eukaryota</taxon>
        <taxon>Viridiplantae</taxon>
        <taxon>Streptophyta</taxon>
        <taxon>Embryophyta</taxon>
        <taxon>Tracheophyta</taxon>
        <taxon>Spermatophyta</taxon>
        <taxon>Magnoliopsida</taxon>
        <taxon>eudicotyledons</taxon>
        <taxon>Gunneridae</taxon>
        <taxon>Pentapetalae</taxon>
        <taxon>asterids</taxon>
        <taxon>campanulids</taxon>
        <taxon>Asterales</taxon>
        <taxon>Asteraceae</taxon>
        <taxon>Asteroideae</taxon>
        <taxon>Heliantheae alliance</taxon>
        <taxon>Millerieae</taxon>
        <taxon>Smallanthus</taxon>
    </lineage>
</organism>
<reference evidence="1 2" key="2">
    <citation type="journal article" date="2022" name="Mol. Ecol. Resour.">
        <title>The genomes of chicory, endive, great burdock and yacon provide insights into Asteraceae paleo-polyploidization history and plant inulin production.</title>
        <authorList>
            <person name="Fan W."/>
            <person name="Wang S."/>
            <person name="Wang H."/>
            <person name="Wang A."/>
            <person name="Jiang F."/>
            <person name="Liu H."/>
            <person name="Zhao H."/>
            <person name="Xu D."/>
            <person name="Zhang Y."/>
        </authorList>
    </citation>
    <scope>NUCLEOTIDE SEQUENCE [LARGE SCALE GENOMIC DNA]</scope>
    <source>
        <strain evidence="2">cv. Yunnan</strain>
        <tissue evidence="1">Leaves</tissue>
    </source>
</reference>